<keyword evidence="3" id="KW-1185">Reference proteome</keyword>
<proteinExistence type="predicted"/>
<accession>A0A7W7XZU0</accession>
<reference evidence="2 3" key="1">
    <citation type="submission" date="2020-08" db="EMBL/GenBank/DDBJ databases">
        <title>Genomic Encyclopedia of Type Strains, Phase IV (KMG-IV): sequencing the most valuable type-strain genomes for metagenomic binning, comparative biology and taxonomic classification.</title>
        <authorList>
            <person name="Goeker M."/>
        </authorList>
    </citation>
    <scope>NUCLEOTIDE SEQUENCE [LARGE SCALE GENOMIC DNA]</scope>
    <source>
        <strain evidence="2 3">DSM 25897</strain>
    </source>
</reference>
<dbReference type="GO" id="GO:0051301">
    <property type="term" value="P:cell division"/>
    <property type="evidence" value="ECO:0007669"/>
    <property type="project" value="UniProtKB-KW"/>
</dbReference>
<dbReference type="EMBL" id="JACHHX010000007">
    <property type="protein sequence ID" value="MBB5015458.1"/>
    <property type="molecule type" value="Genomic_DNA"/>
</dbReference>
<dbReference type="Pfam" id="PF20567">
    <property type="entry name" value="DUF6776"/>
    <property type="match status" value="1"/>
</dbReference>
<keyword evidence="2" id="KW-0131">Cell cycle</keyword>
<evidence type="ECO:0000313" key="2">
    <source>
        <dbReference type="EMBL" id="MBB5015458.1"/>
    </source>
</evidence>
<organism evidence="2 3">
    <name type="scientific">Rehaibacterium terrae</name>
    <dbReference type="NCBI Taxonomy" id="1341696"/>
    <lineage>
        <taxon>Bacteria</taxon>
        <taxon>Pseudomonadati</taxon>
        <taxon>Pseudomonadota</taxon>
        <taxon>Gammaproteobacteria</taxon>
        <taxon>Lysobacterales</taxon>
        <taxon>Lysobacteraceae</taxon>
        <taxon>Rehaibacterium</taxon>
    </lineage>
</organism>
<evidence type="ECO:0000313" key="3">
    <source>
        <dbReference type="Proteomes" id="UP000519004"/>
    </source>
</evidence>
<dbReference type="InterPro" id="IPR046703">
    <property type="entry name" value="DUF6776"/>
</dbReference>
<dbReference type="Proteomes" id="UP000519004">
    <property type="component" value="Unassembled WGS sequence"/>
</dbReference>
<name>A0A7W7XZU0_9GAMM</name>
<keyword evidence="1" id="KW-0175">Coiled coil</keyword>
<gene>
    <name evidence="2" type="ORF">HNQ58_001356</name>
</gene>
<keyword evidence="2" id="KW-0132">Cell division</keyword>
<feature type="coiled-coil region" evidence="1">
    <location>
        <begin position="49"/>
        <end position="118"/>
    </location>
</feature>
<evidence type="ECO:0000256" key="1">
    <source>
        <dbReference type="SAM" id="Coils"/>
    </source>
</evidence>
<dbReference type="RefSeq" id="WP_246417112.1">
    <property type="nucleotide sequence ID" value="NZ_JACHHX010000007.1"/>
</dbReference>
<comment type="caution">
    <text evidence="2">The sequence shown here is derived from an EMBL/GenBank/DDBJ whole genome shotgun (WGS) entry which is preliminary data.</text>
</comment>
<protein>
    <submittedName>
        <fullName evidence="2">Cell division protein FtsB</fullName>
    </submittedName>
</protein>
<sequence length="246" mass="27652">MSTPIPPRRFIVVSTRPRARLLLTAAAVLWLASLAAAWTWATRVAAPTLAEVREENRALAGQLAEQRRQLDELRQRSTTYRRSDEISRAANQELQQTLAEREEEIAQLRADVAFYERLVGASGQRRGLGVHSVRMEPGAEGAWLYTVTLTQNLNRGKISRGELTLQVDGVRDGKLASLRWPELLQREDAPGQAFSFRYFQQLEGSVMLPPDFAPNRVRVFLRAEGNTTEQAFPWEATQRAVATAGR</sequence>
<dbReference type="AlphaFoldDB" id="A0A7W7XZU0"/>